<evidence type="ECO:0000256" key="4">
    <source>
        <dbReference type="ARBA" id="ARBA00023040"/>
    </source>
</evidence>
<comment type="subcellular location">
    <subcellularLocation>
        <location evidence="1">Membrane</location>
        <topology evidence="1">Multi-pass membrane protein</topology>
    </subcellularLocation>
</comment>
<evidence type="ECO:0000256" key="6">
    <source>
        <dbReference type="ARBA" id="ARBA00023170"/>
    </source>
</evidence>
<feature type="transmembrane region" description="Helical" evidence="9">
    <location>
        <begin position="195"/>
        <end position="222"/>
    </location>
</feature>
<keyword evidence="5 9" id="KW-0472">Membrane</keyword>
<name>A0A8B8A4D6_ACAPL</name>
<comment type="similarity">
    <text evidence="8">Belongs to the G-protein coupled receptor 1 family.</text>
</comment>
<keyword evidence="6 8" id="KW-0675">Receptor</keyword>
<evidence type="ECO:0000256" key="5">
    <source>
        <dbReference type="ARBA" id="ARBA00023136"/>
    </source>
</evidence>
<feature type="transmembrane region" description="Helical" evidence="9">
    <location>
        <begin position="41"/>
        <end position="63"/>
    </location>
</feature>
<keyword evidence="7 8" id="KW-0807">Transducer</keyword>
<keyword evidence="3 9" id="KW-1133">Transmembrane helix</keyword>
<keyword evidence="11" id="KW-1185">Reference proteome</keyword>
<gene>
    <name evidence="12" type="primary">LOC110991020</name>
</gene>
<dbReference type="GO" id="GO:0005886">
    <property type="term" value="C:plasma membrane"/>
    <property type="evidence" value="ECO:0007669"/>
    <property type="project" value="TreeGrafter"/>
</dbReference>
<feature type="transmembrane region" description="Helical" evidence="9">
    <location>
        <begin position="152"/>
        <end position="175"/>
    </location>
</feature>
<evidence type="ECO:0000256" key="8">
    <source>
        <dbReference type="RuleBase" id="RU000688"/>
    </source>
</evidence>
<dbReference type="InterPro" id="IPR017452">
    <property type="entry name" value="GPCR_Rhodpsn_7TM"/>
</dbReference>
<keyword evidence="4 8" id="KW-0297">G-protein coupled receptor</keyword>
<organism evidence="11 12">
    <name type="scientific">Acanthaster planci</name>
    <name type="common">Crown-of-thorns starfish</name>
    <dbReference type="NCBI Taxonomy" id="133434"/>
    <lineage>
        <taxon>Eukaryota</taxon>
        <taxon>Metazoa</taxon>
        <taxon>Echinodermata</taxon>
        <taxon>Eleutherozoa</taxon>
        <taxon>Asterozoa</taxon>
        <taxon>Asteroidea</taxon>
        <taxon>Valvatacea</taxon>
        <taxon>Valvatida</taxon>
        <taxon>Acanthasteridae</taxon>
        <taxon>Acanthaster</taxon>
    </lineage>
</organism>
<dbReference type="GO" id="GO:0008188">
    <property type="term" value="F:neuropeptide receptor activity"/>
    <property type="evidence" value="ECO:0007669"/>
    <property type="project" value="TreeGrafter"/>
</dbReference>
<evidence type="ECO:0000313" key="11">
    <source>
        <dbReference type="Proteomes" id="UP000694845"/>
    </source>
</evidence>
<evidence type="ECO:0000256" key="9">
    <source>
        <dbReference type="SAM" id="Phobius"/>
    </source>
</evidence>
<dbReference type="CDD" id="cd00637">
    <property type="entry name" value="7tm_classA_rhodopsin-like"/>
    <property type="match status" value="1"/>
</dbReference>
<dbReference type="Proteomes" id="UP000694845">
    <property type="component" value="Unplaced"/>
</dbReference>
<sequence>MDSANHTGEADREFDFGDYNENSASSNYTFSMLKMPWKWNLIVMLIMAVYGTIVNLALLMVILSNQHLRTVSNTLVGNLALADTIMFVFSVPSDLVHHFVLNWPDNSFGNFLCKVSGSSWSLAMALSVASLTAVSIERFCSICWNVHAKRYIFILLIVWLFSLSWTVPVLVWSSVVRYGPYLSICHVLPWWHDYVARGFFTAGFVLKYVIPLLVITCCYVGTAITLAQSTPASSVTVRARRRLAIVVLILNISFAICWLPNHAIILHFFYGDIYETYKVSYALFLTFIEIAHVLVYVNSLLNPIVVFTISDAHRKPLVHFVRSRLCRQAPASNRLDRYAEFDQDGIVSETECVDVKT</sequence>
<dbReference type="SUPFAM" id="SSF81321">
    <property type="entry name" value="Family A G protein-coupled receptor-like"/>
    <property type="match status" value="1"/>
</dbReference>
<evidence type="ECO:0000256" key="3">
    <source>
        <dbReference type="ARBA" id="ARBA00022989"/>
    </source>
</evidence>
<reference evidence="12" key="1">
    <citation type="submission" date="2025-08" db="UniProtKB">
        <authorList>
            <consortium name="RefSeq"/>
        </authorList>
    </citation>
    <scope>IDENTIFICATION</scope>
</reference>
<feature type="transmembrane region" description="Helical" evidence="9">
    <location>
        <begin position="243"/>
        <end position="269"/>
    </location>
</feature>
<dbReference type="OrthoDB" id="9939725at2759"/>
<feature type="transmembrane region" description="Helical" evidence="9">
    <location>
        <begin position="281"/>
        <end position="307"/>
    </location>
</feature>
<feature type="domain" description="G-protein coupled receptors family 1 profile" evidence="10">
    <location>
        <begin position="54"/>
        <end position="306"/>
    </location>
</feature>
<dbReference type="Pfam" id="PF00001">
    <property type="entry name" value="7tm_1"/>
    <property type="match status" value="1"/>
</dbReference>
<keyword evidence="2 8" id="KW-0812">Transmembrane</keyword>
<dbReference type="Gene3D" id="1.20.1070.10">
    <property type="entry name" value="Rhodopsin 7-helix transmembrane proteins"/>
    <property type="match status" value="1"/>
</dbReference>
<dbReference type="PANTHER" id="PTHR45695">
    <property type="entry name" value="LEUCOKININ RECEPTOR-RELATED"/>
    <property type="match status" value="1"/>
</dbReference>
<evidence type="ECO:0000256" key="2">
    <source>
        <dbReference type="ARBA" id="ARBA00022692"/>
    </source>
</evidence>
<dbReference type="InterPro" id="IPR000276">
    <property type="entry name" value="GPCR_Rhodpsn"/>
</dbReference>
<feature type="transmembrane region" description="Helical" evidence="9">
    <location>
        <begin position="120"/>
        <end position="140"/>
    </location>
</feature>
<dbReference type="GeneID" id="110991020"/>
<dbReference type="PRINTS" id="PR00237">
    <property type="entry name" value="GPCRRHODOPSN"/>
</dbReference>
<dbReference type="OMA" id="IWIVLKN"/>
<dbReference type="RefSeq" id="XP_022111775.1">
    <property type="nucleotide sequence ID" value="XM_022256083.1"/>
</dbReference>
<dbReference type="KEGG" id="aplc:110991020"/>
<evidence type="ECO:0000259" key="10">
    <source>
        <dbReference type="PROSITE" id="PS50262"/>
    </source>
</evidence>
<dbReference type="PROSITE" id="PS50262">
    <property type="entry name" value="G_PROTEIN_RECEP_F1_2"/>
    <property type="match status" value="1"/>
</dbReference>
<dbReference type="PROSITE" id="PS00237">
    <property type="entry name" value="G_PROTEIN_RECEP_F1_1"/>
    <property type="match status" value="1"/>
</dbReference>
<proteinExistence type="inferred from homology"/>
<evidence type="ECO:0000256" key="1">
    <source>
        <dbReference type="ARBA" id="ARBA00004141"/>
    </source>
</evidence>
<dbReference type="PANTHER" id="PTHR45695:SF26">
    <property type="entry name" value="NEUROPEPTIDE CCHAMIDE-1 RECEPTOR"/>
    <property type="match status" value="1"/>
</dbReference>
<protein>
    <submittedName>
        <fullName evidence="12">Neuropeptide CCHamide-1 receptor-like isoform X1</fullName>
    </submittedName>
</protein>
<evidence type="ECO:0000256" key="7">
    <source>
        <dbReference type="ARBA" id="ARBA00023224"/>
    </source>
</evidence>
<feature type="transmembrane region" description="Helical" evidence="9">
    <location>
        <begin position="75"/>
        <end position="100"/>
    </location>
</feature>
<dbReference type="AlphaFoldDB" id="A0A8B8A4D6"/>
<evidence type="ECO:0000313" key="12">
    <source>
        <dbReference type="RefSeq" id="XP_022111775.1"/>
    </source>
</evidence>
<accession>A0A8B8A4D6</accession>